<sequence length="374" mass="38788">MNRLQAARRELDRLEWEHDRATRAGHAGVAYGLEPSLRDARWRVEDLEAAEATSTVRAARRTALLLDGVLGVVAGIVMAFSLRNIAVFAAGHGVVAPLPWLLAPMVDLALVGTLTADAFLSRNKVTPGRWEAALRWFAGVGTLVLNDWDAVVSGAPGNVVAHTVPPLLLLLLAEAAPRYRRGAVAAVDTVRTEATRTRTHPSAPAASYAPDPVMRTSDVPESAASEAADEAADEPTETADQPAAAPASDTVAAGAAEAASDSTPTPAGAAPPKRSAPRTTRPRAVPGAGRTVRAVRGEDELLSALRDLRTGADGPVSQRAALAALGIGAPRLKALLSAHGLTLDPLPLPAPRSLHPVGDPPPGTVSDPIRKALP</sequence>
<dbReference type="RefSeq" id="WP_271312934.1">
    <property type="nucleotide sequence ID" value="NZ_JABXJJ020000004.1"/>
</dbReference>
<evidence type="ECO:0008006" key="4">
    <source>
        <dbReference type="Google" id="ProtNLM"/>
    </source>
</evidence>
<feature type="region of interest" description="Disordered" evidence="1">
    <location>
        <begin position="350"/>
        <end position="374"/>
    </location>
</feature>
<name>A0AA90KF04_9ACTN</name>
<dbReference type="AlphaFoldDB" id="A0AA90KF04"/>
<keyword evidence="2" id="KW-1133">Transmembrane helix</keyword>
<feature type="compositionally biased region" description="Low complexity" evidence="1">
    <location>
        <begin position="201"/>
        <end position="212"/>
    </location>
</feature>
<evidence type="ECO:0000313" key="3">
    <source>
        <dbReference type="EMBL" id="MDI5968625.1"/>
    </source>
</evidence>
<protein>
    <recommendedName>
        <fullName evidence="4">DUF2637 domain-containing protein</fullName>
    </recommendedName>
</protein>
<proteinExistence type="predicted"/>
<feature type="region of interest" description="Disordered" evidence="1">
    <location>
        <begin position="189"/>
        <end position="288"/>
    </location>
</feature>
<keyword evidence="2" id="KW-0472">Membrane</keyword>
<feature type="transmembrane region" description="Helical" evidence="2">
    <location>
        <begin position="64"/>
        <end position="86"/>
    </location>
</feature>
<accession>A0AA90KF04</accession>
<reference evidence="3" key="1">
    <citation type="submission" date="2023-05" db="EMBL/GenBank/DDBJ databases">
        <title>Streptantibioticus silvisoli sp. nov., acidotolerant actinomycetes 1 from pine litter.</title>
        <authorList>
            <person name="Swiecimska M."/>
            <person name="Golinska P."/>
            <person name="Sangal V."/>
            <person name="Wachnowicz B."/>
            <person name="Goodfellow M."/>
        </authorList>
    </citation>
    <scope>NUCLEOTIDE SEQUENCE</scope>
    <source>
        <strain evidence="3">SL13</strain>
    </source>
</reference>
<dbReference type="EMBL" id="JABXJJ020000004">
    <property type="protein sequence ID" value="MDI5968625.1"/>
    <property type="molecule type" value="Genomic_DNA"/>
</dbReference>
<keyword evidence="2" id="KW-0812">Transmembrane</keyword>
<feature type="compositionally biased region" description="Low complexity" evidence="1">
    <location>
        <begin position="243"/>
        <end position="263"/>
    </location>
</feature>
<organism evidence="3">
    <name type="scientific">Streptantibioticus silvisoli</name>
    <dbReference type="NCBI Taxonomy" id="2705255"/>
    <lineage>
        <taxon>Bacteria</taxon>
        <taxon>Bacillati</taxon>
        <taxon>Actinomycetota</taxon>
        <taxon>Actinomycetes</taxon>
        <taxon>Kitasatosporales</taxon>
        <taxon>Streptomycetaceae</taxon>
        <taxon>Streptantibioticus</taxon>
    </lineage>
</organism>
<gene>
    <name evidence="3" type="ORF">POF50_004570</name>
</gene>
<comment type="caution">
    <text evidence="3">The sequence shown here is derived from an EMBL/GenBank/DDBJ whole genome shotgun (WGS) entry which is preliminary data.</text>
</comment>
<feature type="compositionally biased region" description="Acidic residues" evidence="1">
    <location>
        <begin position="227"/>
        <end position="237"/>
    </location>
</feature>
<evidence type="ECO:0000256" key="2">
    <source>
        <dbReference type="SAM" id="Phobius"/>
    </source>
</evidence>
<evidence type="ECO:0000256" key="1">
    <source>
        <dbReference type="SAM" id="MobiDB-lite"/>
    </source>
</evidence>